<sequence length="277" mass="31312">MALLNAQSVGNKAEDIHELVLDKNIQALAITETWIKPGGGPAIVDLCPQDFTLIHKPRPTSKGKRGGGIGILISSSKQAEVLSEEHRTFELMEVKIKARKEILAVVIYRPPPSTKNRYTSTAFLDEFEEYLTSLFIRISGDLIVLGDFTLYFEIENDTQAKKMNELLLTLGMKQHVEEATHKSGHTLDLVITNESAGSRIDDIEVDDVRLSDQHLIYFNLTNNNPKKTTQRNCRKFKRMNKAAFSTALKRRRAYLPLSSTTKKELDLAVNKYHRTIT</sequence>
<keyword evidence="3" id="KW-1185">Reference proteome</keyword>
<protein>
    <recommendedName>
        <fullName evidence="4">Endonuclease/exonuclease/phosphatase domain-containing protein</fullName>
    </recommendedName>
</protein>
<dbReference type="PANTHER" id="PTHR46670">
    <property type="entry name" value="ENDO/EXONUCLEASE/PHOSPHATASE DOMAIN-CONTAINING PROTEIN"/>
    <property type="match status" value="1"/>
</dbReference>
<dbReference type="InterPro" id="IPR036691">
    <property type="entry name" value="Endo/exonu/phosph_ase_sf"/>
</dbReference>
<dbReference type="OMA" id="REDACAW"/>
<dbReference type="EMBL" id="AMQN01001883">
    <property type="status" value="NOT_ANNOTATED_CDS"/>
    <property type="molecule type" value="Genomic_DNA"/>
</dbReference>
<evidence type="ECO:0000313" key="1">
    <source>
        <dbReference type="EMBL" id="ELT99832.1"/>
    </source>
</evidence>
<proteinExistence type="predicted"/>
<dbReference type="EMBL" id="KB306459">
    <property type="protein sequence ID" value="ELT99832.1"/>
    <property type="molecule type" value="Genomic_DNA"/>
</dbReference>
<dbReference type="EnsemblMetazoa" id="CapteT210815">
    <property type="protein sequence ID" value="CapteP210815"/>
    <property type="gene ID" value="CapteG210815"/>
</dbReference>
<accession>R7U1W3</accession>
<dbReference type="Gene3D" id="3.60.10.10">
    <property type="entry name" value="Endonuclease/exonuclease/phosphatase"/>
    <property type="match status" value="1"/>
</dbReference>
<reference evidence="3" key="1">
    <citation type="submission" date="2012-12" db="EMBL/GenBank/DDBJ databases">
        <authorList>
            <person name="Hellsten U."/>
            <person name="Grimwood J."/>
            <person name="Chapman J.A."/>
            <person name="Shapiro H."/>
            <person name="Aerts A."/>
            <person name="Otillar R.P."/>
            <person name="Terry A.Y."/>
            <person name="Boore J.L."/>
            <person name="Simakov O."/>
            <person name="Marletaz F."/>
            <person name="Cho S.-J."/>
            <person name="Edsinger-Gonzales E."/>
            <person name="Havlak P."/>
            <person name="Kuo D.-H."/>
            <person name="Larsson T."/>
            <person name="Lv J."/>
            <person name="Arendt D."/>
            <person name="Savage R."/>
            <person name="Osoegawa K."/>
            <person name="de Jong P."/>
            <person name="Lindberg D.R."/>
            <person name="Seaver E.C."/>
            <person name="Weisblat D.A."/>
            <person name="Putnam N.H."/>
            <person name="Grigoriev I.V."/>
            <person name="Rokhsar D.S."/>
        </authorList>
    </citation>
    <scope>NUCLEOTIDE SEQUENCE</scope>
    <source>
        <strain evidence="3">I ESC-2004</strain>
    </source>
</reference>
<evidence type="ECO:0008006" key="4">
    <source>
        <dbReference type="Google" id="ProtNLM"/>
    </source>
</evidence>
<reference evidence="1 3" key="2">
    <citation type="journal article" date="2013" name="Nature">
        <title>Insights into bilaterian evolution from three spiralian genomes.</title>
        <authorList>
            <person name="Simakov O."/>
            <person name="Marletaz F."/>
            <person name="Cho S.J."/>
            <person name="Edsinger-Gonzales E."/>
            <person name="Havlak P."/>
            <person name="Hellsten U."/>
            <person name="Kuo D.H."/>
            <person name="Larsson T."/>
            <person name="Lv J."/>
            <person name="Arendt D."/>
            <person name="Savage R."/>
            <person name="Osoegawa K."/>
            <person name="de Jong P."/>
            <person name="Grimwood J."/>
            <person name="Chapman J.A."/>
            <person name="Shapiro H."/>
            <person name="Aerts A."/>
            <person name="Otillar R.P."/>
            <person name="Terry A.Y."/>
            <person name="Boore J.L."/>
            <person name="Grigoriev I.V."/>
            <person name="Lindberg D.R."/>
            <person name="Seaver E.C."/>
            <person name="Weisblat D.A."/>
            <person name="Putnam N.H."/>
            <person name="Rokhsar D.S."/>
        </authorList>
    </citation>
    <scope>NUCLEOTIDE SEQUENCE</scope>
    <source>
        <strain evidence="1 3">I ESC-2004</strain>
    </source>
</reference>
<dbReference type="SUPFAM" id="SSF56219">
    <property type="entry name" value="DNase I-like"/>
    <property type="match status" value="1"/>
</dbReference>
<evidence type="ECO:0000313" key="2">
    <source>
        <dbReference type="EnsemblMetazoa" id="CapteP210815"/>
    </source>
</evidence>
<name>R7U1W3_CAPTE</name>
<organism evidence="1">
    <name type="scientific">Capitella teleta</name>
    <name type="common">Polychaete worm</name>
    <dbReference type="NCBI Taxonomy" id="283909"/>
    <lineage>
        <taxon>Eukaryota</taxon>
        <taxon>Metazoa</taxon>
        <taxon>Spiralia</taxon>
        <taxon>Lophotrochozoa</taxon>
        <taxon>Annelida</taxon>
        <taxon>Polychaeta</taxon>
        <taxon>Sedentaria</taxon>
        <taxon>Scolecida</taxon>
        <taxon>Capitellidae</taxon>
        <taxon>Capitella</taxon>
    </lineage>
</organism>
<reference evidence="2" key="3">
    <citation type="submission" date="2015-06" db="UniProtKB">
        <authorList>
            <consortium name="EnsemblMetazoa"/>
        </authorList>
    </citation>
    <scope>IDENTIFICATION</scope>
</reference>
<evidence type="ECO:0000313" key="3">
    <source>
        <dbReference type="Proteomes" id="UP000014760"/>
    </source>
</evidence>
<gene>
    <name evidence="1" type="ORF">CAPTEDRAFT_210815</name>
</gene>
<dbReference type="AlphaFoldDB" id="R7U1W3"/>
<dbReference type="Proteomes" id="UP000014760">
    <property type="component" value="Unassembled WGS sequence"/>
</dbReference>
<dbReference type="OrthoDB" id="10072198at2759"/>
<dbReference type="HOGENOM" id="CLU_000680_39_4_1"/>
<dbReference type="PANTHER" id="PTHR46670:SF3">
    <property type="entry name" value="ENDONUCLEASE_EXONUCLEASE_PHOSPHATASE DOMAIN-CONTAINING PROTEIN"/>
    <property type="match status" value="1"/>
</dbReference>